<organism evidence="1 2">
    <name type="scientific">Metarhizobium album</name>
    <dbReference type="NCBI Taxonomy" id="2182425"/>
    <lineage>
        <taxon>Bacteria</taxon>
        <taxon>Pseudomonadati</taxon>
        <taxon>Pseudomonadota</taxon>
        <taxon>Alphaproteobacteria</taxon>
        <taxon>Hyphomicrobiales</taxon>
        <taxon>Rhizobiaceae</taxon>
        <taxon>Metarhizobium</taxon>
    </lineage>
</organism>
<dbReference type="RefSeq" id="WP_109462382.1">
    <property type="nucleotide sequence ID" value="NZ_QFBC01000034.1"/>
</dbReference>
<name>A0A2U2DFN6_9HYPH</name>
<reference evidence="1 2" key="1">
    <citation type="submission" date="2018-05" db="EMBL/GenBank/DDBJ databases">
        <title>The draft genome of strain NS-104.</title>
        <authorList>
            <person name="Hang P."/>
            <person name="Jiang J."/>
        </authorList>
    </citation>
    <scope>NUCLEOTIDE SEQUENCE [LARGE SCALE GENOMIC DNA]</scope>
    <source>
        <strain evidence="1 2">NS-104</strain>
    </source>
</reference>
<sequence>MTQLPALLVEIADVIGLPAALKLAEAKGGQQVFIPNQVEPDHWLAQLLGLNDAQQLASYFTHETGAKGIVVPKAEALRYGRRMELVKKLLAEGRSANDIAARANLTRRDVFRKKQQLRERQQLPQLDLFADKKIDQG</sequence>
<evidence type="ECO:0000313" key="1">
    <source>
        <dbReference type="EMBL" id="PWE52136.1"/>
    </source>
</evidence>
<accession>A0A2U2DFN6</accession>
<evidence type="ECO:0000313" key="2">
    <source>
        <dbReference type="Proteomes" id="UP000245252"/>
    </source>
</evidence>
<dbReference type="EMBL" id="QFBC01000034">
    <property type="protein sequence ID" value="PWE52136.1"/>
    <property type="molecule type" value="Genomic_DNA"/>
</dbReference>
<dbReference type="SUPFAM" id="SSF46689">
    <property type="entry name" value="Homeodomain-like"/>
    <property type="match status" value="1"/>
</dbReference>
<proteinExistence type="predicted"/>
<keyword evidence="2" id="KW-1185">Reference proteome</keyword>
<dbReference type="Proteomes" id="UP000245252">
    <property type="component" value="Unassembled WGS sequence"/>
</dbReference>
<protein>
    <submittedName>
        <fullName evidence="1">Helix-turn-helix domain-containing protein</fullName>
    </submittedName>
</protein>
<gene>
    <name evidence="1" type="ORF">DEM27_32570</name>
</gene>
<dbReference type="OrthoDB" id="7605239at2"/>
<dbReference type="InterPro" id="IPR009057">
    <property type="entry name" value="Homeodomain-like_sf"/>
</dbReference>
<dbReference type="AlphaFoldDB" id="A0A2U2DFN6"/>
<comment type="caution">
    <text evidence="1">The sequence shown here is derived from an EMBL/GenBank/DDBJ whole genome shotgun (WGS) entry which is preliminary data.</text>
</comment>